<accession>K0TCE7</accession>
<reference evidence="2 3" key="1">
    <citation type="journal article" date="2012" name="Genome Biol.">
        <title>Genome and low-iron response of an oceanic diatom adapted to chronic iron limitation.</title>
        <authorList>
            <person name="Lommer M."/>
            <person name="Specht M."/>
            <person name="Roy A.S."/>
            <person name="Kraemer L."/>
            <person name="Andreson R."/>
            <person name="Gutowska M.A."/>
            <person name="Wolf J."/>
            <person name="Bergner S.V."/>
            <person name="Schilhabel M.B."/>
            <person name="Klostermeier U.C."/>
            <person name="Beiko R.G."/>
            <person name="Rosenstiel P."/>
            <person name="Hippler M."/>
            <person name="Laroche J."/>
        </authorList>
    </citation>
    <scope>NUCLEOTIDE SEQUENCE [LARGE SCALE GENOMIC DNA]</scope>
    <source>
        <strain evidence="2 3">CCMP1005</strain>
    </source>
</reference>
<feature type="compositionally biased region" description="Basic and acidic residues" evidence="1">
    <location>
        <begin position="82"/>
        <end position="92"/>
    </location>
</feature>
<evidence type="ECO:0000256" key="1">
    <source>
        <dbReference type="SAM" id="MobiDB-lite"/>
    </source>
</evidence>
<dbReference type="Proteomes" id="UP000266841">
    <property type="component" value="Unassembled WGS sequence"/>
</dbReference>
<protein>
    <submittedName>
        <fullName evidence="2">Uncharacterized protein</fullName>
    </submittedName>
</protein>
<evidence type="ECO:0000313" key="3">
    <source>
        <dbReference type="Proteomes" id="UP000266841"/>
    </source>
</evidence>
<sequence>MCHSSIDIELFRKNSADQLVIVHVMDSSLLVEFEDDSLDPKCRIVTTYAWGRRARAEASEEAGGLNSLGGWLVGPRRNGRNGQKDDPSSGQR</sequence>
<organism evidence="2 3">
    <name type="scientific">Thalassiosira oceanica</name>
    <name type="common">Marine diatom</name>
    <dbReference type="NCBI Taxonomy" id="159749"/>
    <lineage>
        <taxon>Eukaryota</taxon>
        <taxon>Sar</taxon>
        <taxon>Stramenopiles</taxon>
        <taxon>Ochrophyta</taxon>
        <taxon>Bacillariophyta</taxon>
        <taxon>Coscinodiscophyceae</taxon>
        <taxon>Thalassiosirophycidae</taxon>
        <taxon>Thalassiosirales</taxon>
        <taxon>Thalassiosiraceae</taxon>
        <taxon>Thalassiosira</taxon>
    </lineage>
</organism>
<keyword evidence="3" id="KW-1185">Reference proteome</keyword>
<dbReference type="AlphaFoldDB" id="K0TCE7"/>
<feature type="non-terminal residue" evidence="2">
    <location>
        <position position="92"/>
    </location>
</feature>
<gene>
    <name evidence="2" type="ORF">THAOC_10710</name>
</gene>
<feature type="region of interest" description="Disordered" evidence="1">
    <location>
        <begin position="58"/>
        <end position="92"/>
    </location>
</feature>
<comment type="caution">
    <text evidence="2">The sequence shown here is derived from an EMBL/GenBank/DDBJ whole genome shotgun (WGS) entry which is preliminary data.</text>
</comment>
<dbReference type="EMBL" id="AGNL01011968">
    <property type="protein sequence ID" value="EJK68137.1"/>
    <property type="molecule type" value="Genomic_DNA"/>
</dbReference>
<name>K0TCE7_THAOC</name>
<proteinExistence type="predicted"/>
<evidence type="ECO:0000313" key="2">
    <source>
        <dbReference type="EMBL" id="EJK68137.1"/>
    </source>
</evidence>